<accession>A0ABP3AVA8</accession>
<organism evidence="2 3">
    <name type="scientific">Mycobacterium ulcerans str. Harvey</name>
    <dbReference type="NCBI Taxonomy" id="1299332"/>
    <lineage>
        <taxon>Bacteria</taxon>
        <taxon>Bacillati</taxon>
        <taxon>Actinomycetota</taxon>
        <taxon>Actinomycetes</taxon>
        <taxon>Mycobacteriales</taxon>
        <taxon>Mycobacteriaceae</taxon>
        <taxon>Mycobacterium</taxon>
        <taxon>Mycobacterium ulcerans group</taxon>
    </lineage>
</organism>
<dbReference type="Proteomes" id="UP000020681">
    <property type="component" value="Unassembled WGS sequence"/>
</dbReference>
<evidence type="ECO:0000313" key="2">
    <source>
        <dbReference type="EMBL" id="EUA94095.1"/>
    </source>
</evidence>
<feature type="region of interest" description="Disordered" evidence="1">
    <location>
        <begin position="77"/>
        <end position="115"/>
    </location>
</feature>
<name>A0ABP3AVA8_MYCUL</name>
<keyword evidence="3" id="KW-1185">Reference proteome</keyword>
<feature type="compositionally biased region" description="Low complexity" evidence="1">
    <location>
        <begin position="79"/>
        <end position="91"/>
    </location>
</feature>
<sequence length="115" mass="12324">MRGCSATFADCANAALRAVELVSEVANSRSSMPAHRRLQLVAHESAVTERPPAPVLSADIVPYSAFSCSTAAMLLADMPPTRARPSPRSARLPGQRSRSKRPDAQPYLPAVKPTR</sequence>
<evidence type="ECO:0000256" key="1">
    <source>
        <dbReference type="SAM" id="MobiDB-lite"/>
    </source>
</evidence>
<protein>
    <submittedName>
        <fullName evidence="2">Uncharacterized protein</fullName>
    </submittedName>
</protein>
<reference evidence="2 3" key="1">
    <citation type="submission" date="2014-01" db="EMBL/GenBank/DDBJ databases">
        <authorList>
            <person name="Dobos K."/>
            <person name="Lenaerts A."/>
            <person name="Ordway D."/>
            <person name="DeGroote M.A."/>
            <person name="Parker T."/>
            <person name="Sizemore C."/>
            <person name="Tallon L.J."/>
            <person name="Sadzewicz L.K."/>
            <person name="Sengamalay N."/>
            <person name="Fraser C.M."/>
            <person name="Hine E."/>
            <person name="Shefchek K.A."/>
            <person name="Das S.P."/>
            <person name="Tettelin H."/>
        </authorList>
    </citation>
    <scope>NUCLEOTIDE SEQUENCE [LARGE SCALE GENOMIC DNA]</scope>
    <source>
        <strain evidence="2 3">Harvey</strain>
    </source>
</reference>
<proteinExistence type="predicted"/>
<evidence type="ECO:0000313" key="3">
    <source>
        <dbReference type="Proteomes" id="UP000020681"/>
    </source>
</evidence>
<gene>
    <name evidence="2" type="ORF">I551_8629</name>
</gene>
<comment type="caution">
    <text evidence="2">The sequence shown here is derived from an EMBL/GenBank/DDBJ whole genome shotgun (WGS) entry which is preliminary data.</text>
</comment>
<dbReference type="EMBL" id="JAOL01000018">
    <property type="protein sequence ID" value="EUA94095.1"/>
    <property type="molecule type" value="Genomic_DNA"/>
</dbReference>